<dbReference type="GO" id="GO:0005524">
    <property type="term" value="F:ATP binding"/>
    <property type="evidence" value="ECO:0007669"/>
    <property type="project" value="UniProtKB-KW"/>
</dbReference>
<protein>
    <submittedName>
        <fullName evidence="8">Coiled-coil domain-containing protein 78 isoform X1</fullName>
    </submittedName>
</protein>
<dbReference type="InterPro" id="IPR027417">
    <property type="entry name" value="P-loop_NTPase"/>
</dbReference>
<feature type="coiled-coil region" evidence="4">
    <location>
        <begin position="378"/>
        <end position="412"/>
    </location>
</feature>
<evidence type="ECO:0000256" key="2">
    <source>
        <dbReference type="ARBA" id="ARBA00022840"/>
    </source>
</evidence>
<keyword evidence="4" id="KW-0175">Coiled coil</keyword>
<keyword evidence="2" id="KW-0067">ATP-binding</keyword>
<sequence>MNIDVIGRIRPSRQGEKVPNLYMSGSGKTVSLVPGGEGLSFSFQELCDAQTSRTAVFSKTLEPLLSFFIEGMNVSLLTLGEWDSKKSQMLTGDKNDRSGLVPLAIDHLFGELLTTQRLAAASSSRKQQQRSSVTWILSMSMYEINSEVLKDLLQSSGPAAVNLGLAYSAQDGAYIKGLSHVVVSSASEATTAFRKGWARRTGAISDHGPIASHSCTIIHFNLKVHLYNEPYSTRSWLKIVDLPGAENLSEDLTLVHLRERPLLHKSLLTFYRVVNKLAGSPYPDRVINYSDSKLTQLLEETLGGNCKTRVLCCLTPTPESQRLAVVLKTCAALSQVKNFPVVNDYYMESLLTQYRARILALQHRPYDNMDTQGDTENTIALKEQNQRLISENVQLQDRNERLYTKLGEIQEKMGKLAGSKTDLSSKLVFNEEEKLKISKDLIDLQIETNKLREQYEAETFELKNTILTLENHIMELKFHKEKLTNEHETARERLKAVETNRKELADEYIVLKSNYLALSKEHEREVMKNDELSMELLNMANSRRSFQTHQDTYLQSQTLVNEATAELDRVRAMVNRLSARKIKPEDVVASEHERRKLEKNLLGNQDQIKEEIEQMKKKHDGQQQKLEERVVVMGKELQEAKKAIRNTQHKIAEQSALLLTSQSQLKDVEAENSHLQLQLKELNEEYRTRLTRYIQDLAEYVDSTSDASHGANKLPVDQAHMKRFVDSMLKDIRASHKSREEQLIGAARGYKKRMQNLIKKHEHLLISYRMQREQILSLNNNGVDAGPPEYHFTITDHELQPSMSQELNKLREDKARLEAQIQELQEKKKLSESSGKGHYPQESGENGKLSDERWAEIRKQLREFTHSTQEELERERSQLLSRSIVAEEQLAELQEYVDKHLGRYKQEIVRLRKLIGNEIPRAFSADVSQNYVPRASKKVTSQEF</sequence>
<dbReference type="PANTHER" id="PTHR22106">
    <property type="entry name" value="COILED-COIL DOMAIN-CONTAINING PROTEIN 78"/>
    <property type="match status" value="1"/>
</dbReference>
<dbReference type="InParanoid" id="A0A6P8NK16"/>
<reference evidence="8" key="1">
    <citation type="submission" date="2025-08" db="UniProtKB">
        <authorList>
            <consortium name="RefSeq"/>
        </authorList>
    </citation>
    <scope>IDENTIFICATION</scope>
</reference>
<dbReference type="GO" id="GO:0007018">
    <property type="term" value="P:microtubule-based movement"/>
    <property type="evidence" value="ECO:0007669"/>
    <property type="project" value="InterPro"/>
</dbReference>
<keyword evidence="1" id="KW-0547">Nucleotide-binding</keyword>
<dbReference type="Pfam" id="PF00225">
    <property type="entry name" value="Kinesin"/>
    <property type="match status" value="1"/>
</dbReference>
<feature type="region of interest" description="Disordered" evidence="5">
    <location>
        <begin position="825"/>
        <end position="851"/>
    </location>
</feature>
<dbReference type="PROSITE" id="PS50067">
    <property type="entry name" value="KINESIN_MOTOR_2"/>
    <property type="match status" value="1"/>
</dbReference>
<keyword evidence="7" id="KW-1185">Reference proteome</keyword>
<dbReference type="SMART" id="SM00129">
    <property type="entry name" value="KISc"/>
    <property type="match status" value="1"/>
</dbReference>
<dbReference type="KEGG" id="gsh:117345824"/>
<gene>
    <name evidence="8" type="primary">CCDC78</name>
</gene>
<feature type="domain" description="Kinesin motor" evidence="6">
    <location>
        <begin position="2"/>
        <end position="339"/>
    </location>
</feature>
<dbReference type="Proteomes" id="UP000515159">
    <property type="component" value="Chromosome 11"/>
</dbReference>
<evidence type="ECO:0000259" key="6">
    <source>
        <dbReference type="PROSITE" id="PS50067"/>
    </source>
</evidence>
<evidence type="ECO:0000313" key="7">
    <source>
        <dbReference type="Proteomes" id="UP000515159"/>
    </source>
</evidence>
<feature type="coiled-coil region" evidence="4">
    <location>
        <begin position="560"/>
        <end position="685"/>
    </location>
</feature>
<dbReference type="PRINTS" id="PR00380">
    <property type="entry name" value="KINESINHEAVY"/>
</dbReference>
<dbReference type="Gene3D" id="3.40.850.10">
    <property type="entry name" value="Kinesin motor domain"/>
    <property type="match status" value="1"/>
</dbReference>
<comment type="similarity">
    <text evidence="3">Belongs to the TRAFAC class myosin-kinesin ATPase superfamily. Kinesin family.</text>
</comment>
<name>A0A6P8NK16_GEOSA</name>
<dbReference type="Pfam" id="PF14739">
    <property type="entry name" value="DUF4472"/>
    <property type="match status" value="1"/>
</dbReference>
<evidence type="ECO:0000256" key="5">
    <source>
        <dbReference type="SAM" id="MobiDB-lite"/>
    </source>
</evidence>
<proteinExistence type="inferred from homology"/>
<evidence type="ECO:0000313" key="8">
    <source>
        <dbReference type="RefSeq" id="XP_033770904.1"/>
    </source>
</evidence>
<accession>A0A6P8NK16</accession>
<feature type="coiled-coil region" evidence="4">
    <location>
        <begin position="473"/>
        <end position="514"/>
    </location>
</feature>
<organism evidence="7 8">
    <name type="scientific">Geotrypetes seraphini</name>
    <name type="common">Gaboon caecilian</name>
    <name type="synonym">Caecilia seraphini</name>
    <dbReference type="NCBI Taxonomy" id="260995"/>
    <lineage>
        <taxon>Eukaryota</taxon>
        <taxon>Metazoa</taxon>
        <taxon>Chordata</taxon>
        <taxon>Craniata</taxon>
        <taxon>Vertebrata</taxon>
        <taxon>Euteleostomi</taxon>
        <taxon>Amphibia</taxon>
        <taxon>Gymnophiona</taxon>
        <taxon>Geotrypetes</taxon>
    </lineage>
</organism>
<dbReference type="SUPFAM" id="SSF52540">
    <property type="entry name" value="P-loop containing nucleoside triphosphate hydrolases"/>
    <property type="match status" value="1"/>
</dbReference>
<dbReference type="GO" id="GO:0003777">
    <property type="term" value="F:microtubule motor activity"/>
    <property type="evidence" value="ECO:0007669"/>
    <property type="project" value="InterPro"/>
</dbReference>
<evidence type="ECO:0000256" key="3">
    <source>
        <dbReference type="PROSITE-ProRule" id="PRU00283"/>
    </source>
</evidence>
<comment type="caution">
    <text evidence="3">Lacks conserved residue(s) required for the propagation of feature annotation.</text>
</comment>
<evidence type="ECO:0000256" key="1">
    <source>
        <dbReference type="ARBA" id="ARBA00022741"/>
    </source>
</evidence>
<dbReference type="InterPro" id="IPR029329">
    <property type="entry name" value="DUF4472"/>
</dbReference>
<dbReference type="OrthoDB" id="2113965at2759"/>
<dbReference type="GO" id="GO:0008017">
    <property type="term" value="F:microtubule binding"/>
    <property type="evidence" value="ECO:0007669"/>
    <property type="project" value="InterPro"/>
</dbReference>
<dbReference type="InterPro" id="IPR036961">
    <property type="entry name" value="Kinesin_motor_dom_sf"/>
</dbReference>
<dbReference type="GeneID" id="117345824"/>
<dbReference type="PANTHER" id="PTHR22106:SF5">
    <property type="entry name" value="COILED-COIL DOMAIN-CONTAINING PROTEIN 78"/>
    <property type="match status" value="1"/>
</dbReference>
<dbReference type="CTD" id="124093"/>
<dbReference type="InterPro" id="IPR001752">
    <property type="entry name" value="Kinesin_motor_dom"/>
</dbReference>
<dbReference type="InterPro" id="IPR039873">
    <property type="entry name" value="CCDC78"/>
</dbReference>
<dbReference type="GO" id="GO:0005737">
    <property type="term" value="C:cytoplasm"/>
    <property type="evidence" value="ECO:0007669"/>
    <property type="project" value="TreeGrafter"/>
</dbReference>
<dbReference type="RefSeq" id="XP_033770904.1">
    <property type="nucleotide sequence ID" value="XM_033915013.1"/>
</dbReference>
<evidence type="ECO:0000256" key="4">
    <source>
        <dbReference type="SAM" id="Coils"/>
    </source>
</evidence>
<dbReference type="AlphaFoldDB" id="A0A6P8NK16"/>